<dbReference type="PROSITE" id="PS50889">
    <property type="entry name" value="S4"/>
    <property type="match status" value="1"/>
</dbReference>
<dbReference type="Pfam" id="PF17774">
    <property type="entry name" value="YlmH_RBD"/>
    <property type="match status" value="1"/>
</dbReference>
<dbReference type="CDD" id="cd00165">
    <property type="entry name" value="S4"/>
    <property type="match status" value="1"/>
</dbReference>
<organism evidence="3 4">
    <name type="scientific">Gottfriedia solisilvae</name>
    <dbReference type="NCBI Taxonomy" id="1516104"/>
    <lineage>
        <taxon>Bacteria</taxon>
        <taxon>Bacillati</taxon>
        <taxon>Bacillota</taxon>
        <taxon>Bacilli</taxon>
        <taxon>Bacillales</taxon>
        <taxon>Bacillaceae</taxon>
        <taxon>Gottfriedia</taxon>
    </lineage>
</organism>
<dbReference type="Pfam" id="PF01479">
    <property type="entry name" value="S4"/>
    <property type="match status" value="1"/>
</dbReference>
<accession>A0A8J3AKD0</accession>
<protein>
    <submittedName>
        <fullName evidence="3">RNA-binding protein S4</fullName>
    </submittedName>
</protein>
<dbReference type="SUPFAM" id="SSF55174">
    <property type="entry name" value="Alpha-L RNA-binding motif"/>
    <property type="match status" value="1"/>
</dbReference>
<dbReference type="Gene3D" id="3.30.70.330">
    <property type="match status" value="1"/>
</dbReference>
<evidence type="ECO:0000256" key="1">
    <source>
        <dbReference type="PROSITE-ProRule" id="PRU00182"/>
    </source>
</evidence>
<name>A0A8J3AKD0_9BACI</name>
<evidence type="ECO:0000313" key="3">
    <source>
        <dbReference type="EMBL" id="GGI14394.1"/>
    </source>
</evidence>
<reference evidence="4" key="1">
    <citation type="journal article" date="2019" name="Int. J. Syst. Evol. Microbiol.">
        <title>The Global Catalogue of Microorganisms (GCM) 10K type strain sequencing project: providing services to taxonomists for standard genome sequencing and annotation.</title>
        <authorList>
            <consortium name="The Broad Institute Genomics Platform"/>
            <consortium name="The Broad Institute Genome Sequencing Center for Infectious Disease"/>
            <person name="Wu L."/>
            <person name="Ma J."/>
        </authorList>
    </citation>
    <scope>NUCLEOTIDE SEQUENCE [LARGE SCALE GENOMIC DNA]</scope>
    <source>
        <strain evidence="4">CGMCC 1.14993</strain>
    </source>
</reference>
<dbReference type="OrthoDB" id="9812787at2"/>
<dbReference type="InterPro" id="IPR036986">
    <property type="entry name" value="S4_RNA-bd_sf"/>
</dbReference>
<comment type="caution">
    <text evidence="3">The sequence shown here is derived from an EMBL/GenBank/DDBJ whole genome shotgun (WGS) entry which is preliminary data.</text>
</comment>
<dbReference type="Gene3D" id="3.30.1370.160">
    <property type="match status" value="1"/>
</dbReference>
<evidence type="ECO:0000259" key="2">
    <source>
        <dbReference type="SMART" id="SM00363"/>
    </source>
</evidence>
<dbReference type="InterPro" id="IPR002942">
    <property type="entry name" value="S4_RNA-bd"/>
</dbReference>
<dbReference type="SMART" id="SM00363">
    <property type="entry name" value="S4"/>
    <property type="match status" value="1"/>
</dbReference>
<dbReference type="GO" id="GO:0003723">
    <property type="term" value="F:RNA binding"/>
    <property type="evidence" value="ECO:0007669"/>
    <property type="project" value="UniProtKB-KW"/>
</dbReference>
<gene>
    <name evidence="3" type="ORF">GCM10007380_22720</name>
</gene>
<dbReference type="EMBL" id="BMHB01000001">
    <property type="protein sequence ID" value="GGI14394.1"/>
    <property type="molecule type" value="Genomic_DNA"/>
</dbReference>
<keyword evidence="1" id="KW-0694">RNA-binding</keyword>
<dbReference type="InterPro" id="IPR012677">
    <property type="entry name" value="Nucleotide-bd_a/b_plait_sf"/>
</dbReference>
<dbReference type="Gene3D" id="3.10.290.10">
    <property type="entry name" value="RNA-binding S4 domain"/>
    <property type="match status" value="1"/>
</dbReference>
<feature type="domain" description="RNA-binding S4" evidence="2">
    <location>
        <begin position="181"/>
        <end position="238"/>
    </location>
</feature>
<dbReference type="RefSeq" id="WP_088000278.1">
    <property type="nucleotide sequence ID" value="NZ_BMHB01000001.1"/>
</dbReference>
<evidence type="ECO:0000313" key="4">
    <source>
        <dbReference type="Proteomes" id="UP000626244"/>
    </source>
</evidence>
<sequence>MSIYDHYRKEEHVFVDQVINWKDQVIERYSPKLTDFLDLREQKIMSTIIGNQSECIAAFFGGRENSERKRALIYPNYYSPMDEDFSLAAFNLSYAVKFHSLSHRQVLGTLMSLGMTRAKFGDILLKDDVIQIIVAEEIAVFVQNNLNSIGKSPIKLERITFNELVEIEDDWQSRHGTISSLRLDVLISEFYHISRQKAQALIKAEHVKVNQKIIDSTSFICGEGDLLSVKGFGRGMLLSIDGMSKKEKWRIQYGVKK</sequence>
<proteinExistence type="predicted"/>
<dbReference type="InterPro" id="IPR040591">
    <property type="entry name" value="RqcP2_RBD"/>
</dbReference>
<dbReference type="AlphaFoldDB" id="A0A8J3AKD0"/>
<dbReference type="Proteomes" id="UP000626244">
    <property type="component" value="Unassembled WGS sequence"/>
</dbReference>
<keyword evidence="4" id="KW-1185">Reference proteome</keyword>